<protein>
    <submittedName>
        <fullName evidence="1">Uncharacterized protein</fullName>
    </submittedName>
</protein>
<accession>A0ACB8R380</accession>
<sequence length="810" mass="90506">MDPSDGESDPDLDEEEVNLFQEVDDFDDGHQSDDLPIAHPHPHSRSPSPTGSHKAPLPSDTDRAHVEDDVDVEPAAIKMYPGAGKVVAIDPEVQATFERESPRNGEAQNAYHPFANRMDWEVASWAKSHGPSQTAFTNLLKINGVQERLGLSYNNSRSLNQLIDEIATPAAWQSTQLQLGTDSYELLYRDPLECIRALYSNPAFVDNMSYAPKKEYSGPECRKEQRLFNEMCTGDWWYETQAKLPDGATVVPLVFSSDKTLLTNFSGDEAAYPLYLTIGNIAKDVRRKPSCHAHMLVGYLPTPHLGHLSDAVARTLRARIYHQAMKHIVQSLEDAGRHGVRLTSGDGAIRLCFPILACYVADFPEHRCPKCNIPYGCFGDARQPKQCTAAKQEEILKDAGLTDVPSPFWEKLPHCDIHRAITPDILHQLYQGMIKHLVAWASSIAGVAELDARFSRLPEMHDTRIFKDGISGLVRVSGAEHKEMCKQLLGCLVGAVPALIVKTCRALLNFLYIARYKSHSEETLGYLQDALDCFHKDKNAFLRLFARVGKGDGFNIPKLESLQHYVDSIRAFRTTDNCNSETSERLHIDFAKDRKEKVVGLNTKIEWRSGPAPTNTRIILTKAPNSSRVLFHLVQSLYGAADFQGDHKLHIPFDNINIWHKVKFILPNLQDDDLSGTMNAVTAKPGSEAGQGRFDTVIIDEDDTAQPTGVQGLDIPGHLAYVEWFSRPSRKEPASRMFIINKSQKSSGASGKTGMQASVIELETLRRGCQLIPRFGARSDRAWKTSNVLDRCSEFLLNNFSDQHAYQSIY</sequence>
<dbReference type="EMBL" id="MU276468">
    <property type="protein sequence ID" value="KAI0038549.1"/>
    <property type="molecule type" value="Genomic_DNA"/>
</dbReference>
<reference evidence="1" key="1">
    <citation type="submission" date="2021-02" db="EMBL/GenBank/DDBJ databases">
        <authorList>
            <consortium name="DOE Joint Genome Institute"/>
            <person name="Ahrendt S."/>
            <person name="Looney B.P."/>
            <person name="Miyauchi S."/>
            <person name="Morin E."/>
            <person name="Drula E."/>
            <person name="Courty P.E."/>
            <person name="Chicoki N."/>
            <person name="Fauchery L."/>
            <person name="Kohler A."/>
            <person name="Kuo A."/>
            <person name="Labutti K."/>
            <person name="Pangilinan J."/>
            <person name="Lipzen A."/>
            <person name="Riley R."/>
            <person name="Andreopoulos W."/>
            <person name="He G."/>
            <person name="Johnson J."/>
            <person name="Barry K.W."/>
            <person name="Grigoriev I.V."/>
            <person name="Nagy L."/>
            <person name="Hibbett D."/>
            <person name="Henrissat B."/>
            <person name="Matheny P.B."/>
            <person name="Labbe J."/>
            <person name="Martin F."/>
        </authorList>
    </citation>
    <scope>NUCLEOTIDE SEQUENCE</scope>
    <source>
        <strain evidence="1">FP105234-sp</strain>
    </source>
</reference>
<reference evidence="1" key="2">
    <citation type="journal article" date="2022" name="New Phytol.">
        <title>Evolutionary transition to the ectomycorrhizal habit in the genomes of a hyperdiverse lineage of mushroom-forming fungi.</title>
        <authorList>
            <person name="Looney B."/>
            <person name="Miyauchi S."/>
            <person name="Morin E."/>
            <person name="Drula E."/>
            <person name="Courty P.E."/>
            <person name="Kohler A."/>
            <person name="Kuo A."/>
            <person name="LaButti K."/>
            <person name="Pangilinan J."/>
            <person name="Lipzen A."/>
            <person name="Riley R."/>
            <person name="Andreopoulos W."/>
            <person name="He G."/>
            <person name="Johnson J."/>
            <person name="Nolan M."/>
            <person name="Tritt A."/>
            <person name="Barry K.W."/>
            <person name="Grigoriev I.V."/>
            <person name="Nagy L.G."/>
            <person name="Hibbett D."/>
            <person name="Henrissat B."/>
            <person name="Matheny P.B."/>
            <person name="Labbe J."/>
            <person name="Martin F.M."/>
        </authorList>
    </citation>
    <scope>NUCLEOTIDE SEQUENCE</scope>
    <source>
        <strain evidence="1">FP105234-sp</strain>
    </source>
</reference>
<organism evidence="1 2">
    <name type="scientific">Auriscalpium vulgare</name>
    <dbReference type="NCBI Taxonomy" id="40419"/>
    <lineage>
        <taxon>Eukaryota</taxon>
        <taxon>Fungi</taxon>
        <taxon>Dikarya</taxon>
        <taxon>Basidiomycota</taxon>
        <taxon>Agaricomycotina</taxon>
        <taxon>Agaricomycetes</taxon>
        <taxon>Russulales</taxon>
        <taxon>Auriscalpiaceae</taxon>
        <taxon>Auriscalpium</taxon>
    </lineage>
</organism>
<proteinExistence type="predicted"/>
<comment type="caution">
    <text evidence="1">The sequence shown here is derived from an EMBL/GenBank/DDBJ whole genome shotgun (WGS) entry which is preliminary data.</text>
</comment>
<gene>
    <name evidence="1" type="ORF">FA95DRAFT_1585466</name>
</gene>
<keyword evidence="2" id="KW-1185">Reference proteome</keyword>
<dbReference type="Proteomes" id="UP000814033">
    <property type="component" value="Unassembled WGS sequence"/>
</dbReference>
<evidence type="ECO:0000313" key="1">
    <source>
        <dbReference type="EMBL" id="KAI0038549.1"/>
    </source>
</evidence>
<evidence type="ECO:0000313" key="2">
    <source>
        <dbReference type="Proteomes" id="UP000814033"/>
    </source>
</evidence>
<name>A0ACB8R380_9AGAM</name>